<evidence type="ECO:0000313" key="2">
    <source>
        <dbReference type="EMBL" id="KXV38307.1"/>
    </source>
</evidence>
<evidence type="ECO:0000313" key="3">
    <source>
        <dbReference type="Proteomes" id="UP000075682"/>
    </source>
</evidence>
<dbReference type="EMBL" id="LHZN01000125">
    <property type="protein sequence ID" value="KXV38307.1"/>
    <property type="molecule type" value="Genomic_DNA"/>
</dbReference>
<name>A0AAW3QYH8_9PROT</name>
<gene>
    <name evidence="2" type="ORF">AD941_06710</name>
</gene>
<reference evidence="2 3" key="1">
    <citation type="submission" date="2015-06" db="EMBL/GenBank/DDBJ databases">
        <title>Improved classification and identification of acetic acid bacteria using matrix-assisted laser desorption/ionization time-of-flight mass spectrometry; Gluconobacter nephelii and Gluconobacter uchimurae are later heterotypic synonyms of Gluconobacter japonicus and Gluconobacter oxydans, respectively.</title>
        <authorList>
            <person name="Li L."/>
            <person name="Cleenwerck I."/>
            <person name="De Vuyst L."/>
            <person name="Vandamme P."/>
        </authorList>
    </citation>
    <scope>NUCLEOTIDE SEQUENCE [LARGE SCALE GENOMIC DNA]</scope>
    <source>
        <strain evidence="2 3">LMG 1356</strain>
    </source>
</reference>
<dbReference type="AlphaFoldDB" id="A0AAW3QYH8"/>
<evidence type="ECO:0008006" key="4">
    <source>
        <dbReference type="Google" id="ProtNLM"/>
    </source>
</evidence>
<organism evidence="2 3">
    <name type="scientific">Gluconobacter albidus</name>
    <dbReference type="NCBI Taxonomy" id="318683"/>
    <lineage>
        <taxon>Bacteria</taxon>
        <taxon>Pseudomonadati</taxon>
        <taxon>Pseudomonadota</taxon>
        <taxon>Alphaproteobacteria</taxon>
        <taxon>Acetobacterales</taxon>
        <taxon>Acetobacteraceae</taxon>
        <taxon>Gluconobacter</taxon>
    </lineage>
</organism>
<evidence type="ECO:0000256" key="1">
    <source>
        <dbReference type="SAM" id="Phobius"/>
    </source>
</evidence>
<keyword evidence="1" id="KW-0812">Transmembrane</keyword>
<keyword evidence="1" id="KW-0472">Membrane</keyword>
<accession>A0AAW3QYH8</accession>
<sequence>MLNWKREVHYLQKKYLRIYLTIILNLLFLKNQKYVLKIRSILMIKMYIKIIILLFMILFHIKKVRIYFLFSISMVT</sequence>
<dbReference type="Proteomes" id="UP000075682">
    <property type="component" value="Unassembled WGS sequence"/>
</dbReference>
<protein>
    <recommendedName>
        <fullName evidence="4">Transmembrane protein</fullName>
    </recommendedName>
</protein>
<comment type="caution">
    <text evidence="2">The sequence shown here is derived from an EMBL/GenBank/DDBJ whole genome shotgun (WGS) entry which is preliminary data.</text>
</comment>
<feature type="transmembrane region" description="Helical" evidence="1">
    <location>
        <begin position="12"/>
        <end position="29"/>
    </location>
</feature>
<proteinExistence type="predicted"/>
<feature type="transmembrane region" description="Helical" evidence="1">
    <location>
        <begin position="41"/>
        <end position="61"/>
    </location>
</feature>
<keyword evidence="1" id="KW-1133">Transmembrane helix</keyword>